<dbReference type="InterPro" id="IPR007502">
    <property type="entry name" value="Helicase-assoc_dom"/>
</dbReference>
<keyword evidence="2 8" id="KW-0378">Hydrolase</keyword>
<dbReference type="CDD" id="cd18791">
    <property type="entry name" value="SF2_C_RHA"/>
    <property type="match status" value="1"/>
</dbReference>
<dbReference type="InterPro" id="IPR010222">
    <property type="entry name" value="RNA_helicase_HrpA"/>
</dbReference>
<dbReference type="EMBL" id="JACJKX010000002">
    <property type="protein sequence ID" value="MBM6927946.1"/>
    <property type="molecule type" value="Genomic_DNA"/>
</dbReference>
<evidence type="ECO:0000313" key="8">
    <source>
        <dbReference type="EMBL" id="MBM6927946.1"/>
    </source>
</evidence>
<dbReference type="InterPro" id="IPR011709">
    <property type="entry name" value="DEAD-box_helicase_OB_fold"/>
</dbReference>
<gene>
    <name evidence="8" type="primary">hrpA</name>
    <name evidence="8" type="ORF">H5985_01450</name>
</gene>
<dbReference type="Pfam" id="PF11898">
    <property type="entry name" value="DUF3418"/>
    <property type="match status" value="1"/>
</dbReference>
<dbReference type="RefSeq" id="WP_205049549.1">
    <property type="nucleotide sequence ID" value="NZ_JACJKX010000002.1"/>
</dbReference>
<dbReference type="InterPro" id="IPR001650">
    <property type="entry name" value="Helicase_C-like"/>
</dbReference>
<dbReference type="PROSITE" id="PS51192">
    <property type="entry name" value="HELICASE_ATP_BIND_1"/>
    <property type="match status" value="1"/>
</dbReference>
<feature type="compositionally biased region" description="Basic and acidic residues" evidence="5">
    <location>
        <begin position="8"/>
        <end position="48"/>
    </location>
</feature>
<keyword evidence="3 8" id="KW-0347">Helicase</keyword>
<dbReference type="InterPro" id="IPR014001">
    <property type="entry name" value="Helicase_ATP-bd"/>
</dbReference>
<evidence type="ECO:0000256" key="4">
    <source>
        <dbReference type="ARBA" id="ARBA00022840"/>
    </source>
</evidence>
<dbReference type="SUPFAM" id="SSF52540">
    <property type="entry name" value="P-loop containing nucleoside triphosphate hydrolases"/>
    <property type="match status" value="1"/>
</dbReference>
<organism evidence="8 9">
    <name type="scientific">Parasutterella secunda</name>
    <dbReference type="NCBI Taxonomy" id="626947"/>
    <lineage>
        <taxon>Bacteria</taxon>
        <taxon>Pseudomonadati</taxon>
        <taxon>Pseudomonadota</taxon>
        <taxon>Betaproteobacteria</taxon>
        <taxon>Burkholderiales</taxon>
        <taxon>Sutterellaceae</taxon>
        <taxon>Parasutterella</taxon>
    </lineage>
</organism>
<dbReference type="Pfam" id="PF04408">
    <property type="entry name" value="WHD_HA2"/>
    <property type="match status" value="1"/>
</dbReference>
<dbReference type="Pfam" id="PF00270">
    <property type="entry name" value="DEAD"/>
    <property type="match status" value="1"/>
</dbReference>
<comment type="caution">
    <text evidence="8">The sequence shown here is derived from an EMBL/GenBank/DDBJ whole genome shotgun (WGS) entry which is preliminary data.</text>
</comment>
<dbReference type="Gene3D" id="3.40.50.300">
    <property type="entry name" value="P-loop containing nucleotide triphosphate hydrolases"/>
    <property type="match status" value="2"/>
</dbReference>
<evidence type="ECO:0000313" key="9">
    <source>
        <dbReference type="Proteomes" id="UP000777002"/>
    </source>
</evidence>
<dbReference type="PANTHER" id="PTHR18934">
    <property type="entry name" value="ATP-DEPENDENT RNA HELICASE"/>
    <property type="match status" value="1"/>
</dbReference>
<dbReference type="GO" id="GO:0016787">
    <property type="term" value="F:hydrolase activity"/>
    <property type="evidence" value="ECO:0007669"/>
    <property type="project" value="UniProtKB-KW"/>
</dbReference>
<dbReference type="Pfam" id="PF00271">
    <property type="entry name" value="Helicase_C"/>
    <property type="match status" value="1"/>
</dbReference>
<dbReference type="GO" id="GO:0003724">
    <property type="term" value="F:RNA helicase activity"/>
    <property type="evidence" value="ECO:0007669"/>
    <property type="project" value="UniProtKB-EC"/>
</dbReference>
<dbReference type="SMART" id="SM00847">
    <property type="entry name" value="HA2"/>
    <property type="match status" value="1"/>
</dbReference>
<keyword evidence="9" id="KW-1185">Reference proteome</keyword>
<dbReference type="InterPro" id="IPR027417">
    <property type="entry name" value="P-loop_NTPase"/>
</dbReference>
<feature type="region of interest" description="Disordered" evidence="5">
    <location>
        <begin position="1"/>
        <end position="70"/>
    </location>
</feature>
<dbReference type="InterPro" id="IPR048333">
    <property type="entry name" value="HA2_WH"/>
</dbReference>
<dbReference type="Proteomes" id="UP000777002">
    <property type="component" value="Unassembled WGS sequence"/>
</dbReference>
<feature type="domain" description="Helicase ATP-binding" evidence="6">
    <location>
        <begin position="81"/>
        <end position="244"/>
    </location>
</feature>
<dbReference type="SMART" id="SM00487">
    <property type="entry name" value="DEXDc"/>
    <property type="match status" value="1"/>
</dbReference>
<name>A0ABS2GRY5_9BURK</name>
<evidence type="ECO:0000256" key="1">
    <source>
        <dbReference type="ARBA" id="ARBA00022741"/>
    </source>
</evidence>
<dbReference type="PROSITE" id="PS51194">
    <property type="entry name" value="HELICASE_CTER"/>
    <property type="match status" value="1"/>
</dbReference>
<evidence type="ECO:0000256" key="3">
    <source>
        <dbReference type="ARBA" id="ARBA00022806"/>
    </source>
</evidence>
<evidence type="ECO:0000259" key="7">
    <source>
        <dbReference type="PROSITE" id="PS51194"/>
    </source>
</evidence>
<keyword evidence="1" id="KW-0547">Nucleotide-binding</keyword>
<dbReference type="PANTHER" id="PTHR18934:SF99">
    <property type="entry name" value="ATP-DEPENDENT RNA HELICASE DHX37-RELATED"/>
    <property type="match status" value="1"/>
</dbReference>
<evidence type="ECO:0000256" key="2">
    <source>
        <dbReference type="ARBA" id="ARBA00022801"/>
    </source>
</evidence>
<feature type="domain" description="Helicase C-terminal" evidence="7">
    <location>
        <begin position="276"/>
        <end position="443"/>
    </location>
</feature>
<dbReference type="Gene3D" id="1.20.120.1080">
    <property type="match status" value="1"/>
</dbReference>
<dbReference type="Pfam" id="PF21010">
    <property type="entry name" value="HA2_C"/>
    <property type="match status" value="1"/>
</dbReference>
<dbReference type="NCBIfam" id="NF008348">
    <property type="entry name" value="PRK11131.1"/>
    <property type="match status" value="1"/>
</dbReference>
<evidence type="ECO:0000256" key="5">
    <source>
        <dbReference type="SAM" id="MobiDB-lite"/>
    </source>
</evidence>
<keyword evidence="4" id="KW-0067">ATP-binding</keyword>
<protein>
    <submittedName>
        <fullName evidence="8">ATP-dependent RNA helicase HrpA</fullName>
        <ecNumber evidence="8">3.6.4.13</ecNumber>
    </submittedName>
</protein>
<sequence>MSGNSLRDQLKGLALERQKQREQAQLQEEKKKAPAAKSELKHTEKEASETVTKSSEQKAVPRARLTPMPGLPVSERAQEIIEAIRKNRVLILCGETGSGKTTQLPKLCVLAGRGRRGKIAHTQPRRIAASSIAKRLAEETATELGQWVGFKIRFTDKTEPGAKVKMMTDGILLAETQGDPLLRAYDTIIIDEAHERSINIDFLLGYLKGLLKKRPDLKVIVTSATIDSERFAKHFADDKGIPAPVLTVSGRTYPVEIRYRPPEDEDETDDKSWMNAISDACDELCREGPGDILVFLPGEREIREAAETLTRSQPPTTEILPLYARLSAAEQEKVFKPSEKRRIVLSTNVAETSITVPGIHYVVDTGLARVKRYSYRNKVDQLLIEPISQASANQRSGRCGRVANGVCIRLYSEEDFARRAPFTDSEIMRTNLAAAILRMKSLKLGDVRAFPFVQAPPNRAIVDGISLLKELNALDDRERLTETGRALAKLPVDPKVARMLLAAKENGALAEVLIIASALSVQDPRERPLDRQEAADNVHRAMADDKSDFTTFVKLWRYVQNAMEHKESNRKLTEQFRRQFLSPRRLREWRDVYRQLKELCTELGWKINDKDANYEQVHTALLSGLLGNLGYKIPDAEPKAAPFLGARGIKFFIWPGSPRVKKCGRWIMAAELVETSRLFARTVADVDPQWIERVGSHLIKKSYSEPHWEKKAGAVMAMEKGTVYGLTVYAQRKVTYTDKDPALCRELFIREALVNGEFETQAPFFKHNQQLVREIRNLEHKARRLDVLVDDELIVQFYDLHLPAEVVSAVTFEQWRRKAEKSNPKLLYLSRDELMRHEASGITTEYFPKQMEMKGVSMALTYHFEPGSPRDGVTLAVPLYALNLVDEVRTQWLVPGMLKEKVQLLLKSLPQRYRRHCVPLGDYAKGFAQRSESVAGQKPLLQVLCEDIETQCAVRPKVEDFKSEQLPPHLTMNFKVLDEYGRQIEMGRNLAELKSELGPQAQKSFQQVASQDTSVSQECEQEITQWDFGELPDIMEIKRKGQSLIGHPALVDHETFCSLEVFDSPDEAARQHQKGLLRLFKLQLREQIRYLEKNLKSLQSIQMQASMLEPMKEVFESFEAMREAVVDASLKQCALCEPLPVNAEQFELRRQDAKGKLNLIAQDISHLLSEVVEQTASVMKKLKSCSDKWVLEDVNHQLKSLFFKDFLLKIGYSHLSHYPRYLKAIELRLEKRRDEPEKDAQKMRDVTRFVTMYERELAARKGVTDSRLEEFRWMIEELRVSLFAQKLRTPMPVSVKRLDKVWSSIKY</sequence>
<dbReference type="SMART" id="SM00490">
    <property type="entry name" value="HELICc"/>
    <property type="match status" value="1"/>
</dbReference>
<dbReference type="NCBIfam" id="TIGR01967">
    <property type="entry name" value="DEAH_box_HrpA"/>
    <property type="match status" value="1"/>
</dbReference>
<evidence type="ECO:0000259" key="6">
    <source>
        <dbReference type="PROSITE" id="PS51192"/>
    </source>
</evidence>
<reference evidence="8 9" key="1">
    <citation type="journal article" date="2021" name="Sci. Rep.">
        <title>The distribution of antibiotic resistance genes in chicken gut microbiota commensals.</title>
        <authorList>
            <person name="Juricova H."/>
            <person name="Matiasovicova J."/>
            <person name="Kubasova T."/>
            <person name="Cejkova D."/>
            <person name="Rychlik I."/>
        </authorList>
    </citation>
    <scope>NUCLEOTIDE SEQUENCE [LARGE SCALE GENOMIC DNA]</scope>
    <source>
        <strain evidence="8 9">An562</strain>
    </source>
</reference>
<dbReference type="InterPro" id="IPR003593">
    <property type="entry name" value="AAA+_ATPase"/>
</dbReference>
<dbReference type="InterPro" id="IPR024590">
    <property type="entry name" value="HrpA_C"/>
</dbReference>
<dbReference type="SMART" id="SM00382">
    <property type="entry name" value="AAA"/>
    <property type="match status" value="1"/>
</dbReference>
<dbReference type="Pfam" id="PF07717">
    <property type="entry name" value="OB_NTP_bind"/>
    <property type="match status" value="1"/>
</dbReference>
<dbReference type="EC" id="3.6.4.13" evidence="8"/>
<dbReference type="InterPro" id="IPR011545">
    <property type="entry name" value="DEAD/DEAH_box_helicase_dom"/>
</dbReference>
<proteinExistence type="predicted"/>
<accession>A0ABS2GRY5</accession>